<name>A0A183TF98_SCHSO</name>
<dbReference type="Proteomes" id="UP000275846">
    <property type="component" value="Unassembled WGS sequence"/>
</dbReference>
<dbReference type="AlphaFoldDB" id="A0A183TF98"/>
<evidence type="ECO:0000313" key="2">
    <source>
        <dbReference type="EMBL" id="VDM01532.1"/>
    </source>
</evidence>
<reference evidence="4" key="1">
    <citation type="submission" date="2016-06" db="UniProtKB">
        <authorList>
            <consortium name="WormBaseParasite"/>
        </authorList>
    </citation>
    <scope>IDENTIFICATION</scope>
</reference>
<accession>A0A183TF98</accession>
<evidence type="ECO:0000256" key="1">
    <source>
        <dbReference type="SAM" id="MobiDB-lite"/>
    </source>
</evidence>
<reference evidence="2 3" key="2">
    <citation type="submission" date="2018-11" db="EMBL/GenBank/DDBJ databases">
        <authorList>
            <consortium name="Pathogen Informatics"/>
        </authorList>
    </citation>
    <scope>NUCLEOTIDE SEQUENCE [LARGE SCALE GENOMIC DNA]</scope>
    <source>
        <strain evidence="2 3">NST_G2</strain>
    </source>
</reference>
<organism evidence="4">
    <name type="scientific">Schistocephalus solidus</name>
    <name type="common">Tapeworm</name>
    <dbReference type="NCBI Taxonomy" id="70667"/>
    <lineage>
        <taxon>Eukaryota</taxon>
        <taxon>Metazoa</taxon>
        <taxon>Spiralia</taxon>
        <taxon>Lophotrochozoa</taxon>
        <taxon>Platyhelminthes</taxon>
        <taxon>Cestoda</taxon>
        <taxon>Eucestoda</taxon>
        <taxon>Diphyllobothriidea</taxon>
        <taxon>Diphyllobothriidae</taxon>
        <taxon>Schistocephalus</taxon>
    </lineage>
</organism>
<proteinExistence type="predicted"/>
<sequence>MFGQKYEESELCQGEEVAEKHPTDEGILKSTAVTLVVVPTSDPPPACHASHAIPPSFAPFDGSKDFG</sequence>
<evidence type="ECO:0000313" key="3">
    <source>
        <dbReference type="Proteomes" id="UP000275846"/>
    </source>
</evidence>
<keyword evidence="3" id="KW-1185">Reference proteome</keyword>
<feature type="region of interest" description="Disordered" evidence="1">
    <location>
        <begin position="44"/>
        <end position="67"/>
    </location>
</feature>
<feature type="region of interest" description="Disordered" evidence="1">
    <location>
        <begin position="1"/>
        <end position="24"/>
    </location>
</feature>
<protein>
    <submittedName>
        <fullName evidence="2 4">Uncharacterized protein</fullName>
    </submittedName>
</protein>
<evidence type="ECO:0000313" key="4">
    <source>
        <dbReference type="WBParaSite" id="SSLN_0001571301-mRNA-1"/>
    </source>
</evidence>
<dbReference type="EMBL" id="UYSU01039639">
    <property type="protein sequence ID" value="VDM01532.1"/>
    <property type="molecule type" value="Genomic_DNA"/>
</dbReference>
<gene>
    <name evidence="2" type="ORF">SSLN_LOCUS15146</name>
</gene>
<dbReference type="WBParaSite" id="SSLN_0001571301-mRNA-1">
    <property type="protein sequence ID" value="SSLN_0001571301-mRNA-1"/>
    <property type="gene ID" value="SSLN_0001571301"/>
</dbReference>